<keyword evidence="3" id="KW-1185">Reference proteome</keyword>
<name>A0A6J8BWH2_MYTCO</name>
<dbReference type="PANTHER" id="PTHR46601">
    <property type="entry name" value="ULP_PROTEASE DOMAIN-CONTAINING PROTEIN"/>
    <property type="match status" value="1"/>
</dbReference>
<evidence type="ECO:0000313" key="3">
    <source>
        <dbReference type="Proteomes" id="UP000507470"/>
    </source>
</evidence>
<gene>
    <name evidence="2" type="ORF">MCOR_22106</name>
</gene>
<feature type="region of interest" description="Disordered" evidence="1">
    <location>
        <begin position="1"/>
        <end position="77"/>
    </location>
</feature>
<proteinExistence type="predicted"/>
<feature type="region of interest" description="Disordered" evidence="1">
    <location>
        <begin position="109"/>
        <end position="137"/>
    </location>
</feature>
<evidence type="ECO:0000256" key="1">
    <source>
        <dbReference type="SAM" id="MobiDB-lite"/>
    </source>
</evidence>
<dbReference type="EMBL" id="CACVKT020003887">
    <property type="protein sequence ID" value="CAC5386697.1"/>
    <property type="molecule type" value="Genomic_DNA"/>
</dbReference>
<feature type="compositionally biased region" description="Basic and acidic residues" evidence="1">
    <location>
        <begin position="14"/>
        <end position="61"/>
    </location>
</feature>
<accession>A0A6J8BWH2</accession>
<sequence length="833" mass="97387">MNGVNALSVQTNDKNAENCKRWRDQRKNDPTYRQIEAERKREERKSRTPAQVERDRSTARERMRRYREKQKSKETEKENLQLTCILTRSQKEKQRGKWRDAKRNYRAKLGPQKKRRIRERDRISKAKKQKKMEPKEGSEINDAFVDDDYTHAAKRKAFSRLKKKMPSEPKKFVSLIQTCILNATPRKRKLFSETHLTPSKKARLDFLEESMESLKQNLDIQKSSNTRKYKRKRKLIVSGLSRSLRKYKKIRTMSKELGIRYCTMLKWSRESNSDSERKKRKDALSIESTQKVRDFFVKPYISVNNPEKRKVGKDLKPKHFLNVCKKNAYQTFKKENKNVKVSESKFWALNPKHVVPLKKGKFRSCLCEKCINVELKLKALNNKVIANKIPSKQSIKTVANKYEANKFTMCEVSKGEDPKLQCIQRKCQTCGVKQLENHFHELGVIANTDETVNWYQGETKKITEPKVSTRKVLASKSTYVKDLLQNLTEDMTEFSMHLFLANWQYRQFSNLKEKIPENVMVCIMDFAENFSTRYQDECQSAHWCCDQITIHPIVCYYSDALGKNSYTRSYLTKDGDTFKRTFLLIDKKDVPRSRPLRSEAVAVPGTRQFHCVKAVAQGLIKTIRVSCTCVVEQTLTNDLRKLNQKSKSKKQKVGKRKVTLTHIETALNHETVETHEECQIKETHDTKIIETHEEPQIVKSLDESQIAKTHKEPQIEETHEEWQIIDTHQEPARNIEPIGISVDNDMRKTVFQYIYDDFQNASSFEELQLICTRHTDLIDEIPFLGSSCHSVISTAKTVDKLSLDIWPQDEPQKHIVKYPVCVKGDGNCLPPCR</sequence>
<dbReference type="AlphaFoldDB" id="A0A6J8BWH2"/>
<feature type="compositionally biased region" description="Polar residues" evidence="1">
    <location>
        <begin position="1"/>
        <end position="13"/>
    </location>
</feature>
<dbReference type="OrthoDB" id="10065669at2759"/>
<evidence type="ECO:0000313" key="2">
    <source>
        <dbReference type="EMBL" id="CAC5386697.1"/>
    </source>
</evidence>
<dbReference type="PANTHER" id="PTHR46601:SF1">
    <property type="entry name" value="ADF-H DOMAIN-CONTAINING PROTEIN"/>
    <property type="match status" value="1"/>
</dbReference>
<dbReference type="Proteomes" id="UP000507470">
    <property type="component" value="Unassembled WGS sequence"/>
</dbReference>
<reference evidence="2 3" key="1">
    <citation type="submission" date="2020-06" db="EMBL/GenBank/DDBJ databases">
        <authorList>
            <person name="Li R."/>
            <person name="Bekaert M."/>
        </authorList>
    </citation>
    <scope>NUCLEOTIDE SEQUENCE [LARGE SCALE GENOMIC DNA]</scope>
    <source>
        <strain evidence="3">wild</strain>
    </source>
</reference>
<organism evidence="2 3">
    <name type="scientific">Mytilus coruscus</name>
    <name type="common">Sea mussel</name>
    <dbReference type="NCBI Taxonomy" id="42192"/>
    <lineage>
        <taxon>Eukaryota</taxon>
        <taxon>Metazoa</taxon>
        <taxon>Spiralia</taxon>
        <taxon>Lophotrochozoa</taxon>
        <taxon>Mollusca</taxon>
        <taxon>Bivalvia</taxon>
        <taxon>Autobranchia</taxon>
        <taxon>Pteriomorphia</taxon>
        <taxon>Mytilida</taxon>
        <taxon>Mytiloidea</taxon>
        <taxon>Mytilidae</taxon>
        <taxon>Mytilinae</taxon>
        <taxon>Mytilus</taxon>
    </lineage>
</organism>
<protein>
    <submittedName>
        <fullName evidence="2">Uncharacterized protein</fullName>
    </submittedName>
</protein>